<dbReference type="PANTHER" id="PTHR43133:SF46">
    <property type="entry name" value="RNA POLYMERASE SIGMA-70 FACTOR ECF SUBFAMILY"/>
    <property type="match status" value="1"/>
</dbReference>
<dbReference type="GO" id="GO:0003677">
    <property type="term" value="F:DNA binding"/>
    <property type="evidence" value="ECO:0007669"/>
    <property type="project" value="InterPro"/>
</dbReference>
<dbReference type="GO" id="GO:0006352">
    <property type="term" value="P:DNA-templated transcription initiation"/>
    <property type="evidence" value="ECO:0007669"/>
    <property type="project" value="InterPro"/>
</dbReference>
<dbReference type="SUPFAM" id="SSF88946">
    <property type="entry name" value="Sigma2 domain of RNA polymerase sigma factors"/>
    <property type="match status" value="1"/>
</dbReference>
<dbReference type="Gene3D" id="1.10.10.10">
    <property type="entry name" value="Winged helix-like DNA-binding domain superfamily/Winged helix DNA-binding domain"/>
    <property type="match status" value="1"/>
</dbReference>
<dbReference type="InterPro" id="IPR013325">
    <property type="entry name" value="RNA_pol_sigma_r2"/>
</dbReference>
<proteinExistence type="inferred from homology"/>
<evidence type="ECO:0000259" key="5">
    <source>
        <dbReference type="Pfam" id="PF04542"/>
    </source>
</evidence>
<dbReference type="InterPro" id="IPR013324">
    <property type="entry name" value="RNA_pol_sigma_r3/r4-like"/>
</dbReference>
<evidence type="ECO:0000313" key="8">
    <source>
        <dbReference type="Proteomes" id="UP000198964"/>
    </source>
</evidence>
<dbReference type="CDD" id="cd06171">
    <property type="entry name" value="Sigma70_r4"/>
    <property type="match status" value="1"/>
</dbReference>
<dbReference type="InterPro" id="IPR036388">
    <property type="entry name" value="WH-like_DNA-bd_sf"/>
</dbReference>
<dbReference type="GO" id="GO:0016987">
    <property type="term" value="F:sigma factor activity"/>
    <property type="evidence" value="ECO:0007669"/>
    <property type="project" value="UniProtKB-KW"/>
</dbReference>
<evidence type="ECO:0000256" key="2">
    <source>
        <dbReference type="ARBA" id="ARBA00023015"/>
    </source>
</evidence>
<evidence type="ECO:0000256" key="4">
    <source>
        <dbReference type="ARBA" id="ARBA00023163"/>
    </source>
</evidence>
<dbReference type="NCBIfam" id="TIGR02985">
    <property type="entry name" value="Sig70_bacteroi1"/>
    <property type="match status" value="1"/>
</dbReference>
<dbReference type="InterPro" id="IPR014284">
    <property type="entry name" value="RNA_pol_sigma-70_dom"/>
</dbReference>
<dbReference type="Gene3D" id="1.10.1740.10">
    <property type="match status" value="1"/>
</dbReference>
<feature type="domain" description="RNA polymerase sigma-70 region 2" evidence="5">
    <location>
        <begin position="24"/>
        <end position="91"/>
    </location>
</feature>
<dbReference type="Pfam" id="PF08281">
    <property type="entry name" value="Sigma70_r4_2"/>
    <property type="match status" value="1"/>
</dbReference>
<reference evidence="7 8" key="1">
    <citation type="submission" date="2016-10" db="EMBL/GenBank/DDBJ databases">
        <authorList>
            <person name="de Groot N.N."/>
        </authorList>
    </citation>
    <scope>NUCLEOTIDE SEQUENCE [LARGE SCALE GENOMIC DNA]</scope>
    <source>
        <strain evidence="7 8">CGMCC 1.9156</strain>
    </source>
</reference>
<name>A0A1I2HN97_9BACT</name>
<dbReference type="NCBIfam" id="TIGR02937">
    <property type="entry name" value="sigma70-ECF"/>
    <property type="match status" value="1"/>
</dbReference>
<comment type="similarity">
    <text evidence="1">Belongs to the sigma-70 factor family. ECF subfamily.</text>
</comment>
<evidence type="ECO:0000256" key="3">
    <source>
        <dbReference type="ARBA" id="ARBA00023082"/>
    </source>
</evidence>
<evidence type="ECO:0000256" key="1">
    <source>
        <dbReference type="ARBA" id="ARBA00010641"/>
    </source>
</evidence>
<dbReference type="RefSeq" id="WP_093919838.1">
    <property type="nucleotide sequence ID" value="NZ_FONW01000004.1"/>
</dbReference>
<dbReference type="InterPro" id="IPR013249">
    <property type="entry name" value="RNA_pol_sigma70_r4_t2"/>
</dbReference>
<dbReference type="PANTHER" id="PTHR43133">
    <property type="entry name" value="RNA POLYMERASE ECF-TYPE SIGMA FACTO"/>
    <property type="match status" value="1"/>
</dbReference>
<dbReference type="STRING" id="655355.SAMN05216283_104157"/>
<accession>A0A1I2HN97</accession>
<dbReference type="InterPro" id="IPR014327">
    <property type="entry name" value="RNA_pol_sigma70_bacteroid"/>
</dbReference>
<dbReference type="Proteomes" id="UP000198964">
    <property type="component" value="Unassembled WGS sequence"/>
</dbReference>
<dbReference type="EMBL" id="FONW01000004">
    <property type="protein sequence ID" value="SFF30770.1"/>
    <property type="molecule type" value="Genomic_DNA"/>
</dbReference>
<dbReference type="InterPro" id="IPR007627">
    <property type="entry name" value="RNA_pol_sigma70_r2"/>
</dbReference>
<dbReference type="InterPro" id="IPR039425">
    <property type="entry name" value="RNA_pol_sigma-70-like"/>
</dbReference>
<dbReference type="Pfam" id="PF04542">
    <property type="entry name" value="Sigma70_r2"/>
    <property type="match status" value="1"/>
</dbReference>
<keyword evidence="2" id="KW-0805">Transcription regulation</keyword>
<gene>
    <name evidence="7" type="ORF">SAMN05216283_104157</name>
</gene>
<keyword evidence="4" id="KW-0804">Transcription</keyword>
<evidence type="ECO:0000259" key="6">
    <source>
        <dbReference type="Pfam" id="PF08281"/>
    </source>
</evidence>
<dbReference type="SUPFAM" id="SSF88659">
    <property type="entry name" value="Sigma3 and sigma4 domains of RNA polymerase sigma factors"/>
    <property type="match status" value="1"/>
</dbReference>
<feature type="domain" description="RNA polymerase sigma factor 70 region 4 type 2" evidence="6">
    <location>
        <begin position="126"/>
        <end position="176"/>
    </location>
</feature>
<organism evidence="7 8">
    <name type="scientific">Sunxiuqinia elliptica</name>
    <dbReference type="NCBI Taxonomy" id="655355"/>
    <lineage>
        <taxon>Bacteria</taxon>
        <taxon>Pseudomonadati</taxon>
        <taxon>Bacteroidota</taxon>
        <taxon>Bacteroidia</taxon>
        <taxon>Marinilabiliales</taxon>
        <taxon>Prolixibacteraceae</taxon>
        <taxon>Sunxiuqinia</taxon>
    </lineage>
</organism>
<keyword evidence="3" id="KW-0731">Sigma factor</keyword>
<evidence type="ECO:0000313" key="7">
    <source>
        <dbReference type="EMBL" id="SFF30770.1"/>
    </source>
</evidence>
<protein>
    <submittedName>
        <fullName evidence="7">RNA polymerase sigma-70 factor, ECF subfamily</fullName>
    </submittedName>
</protein>
<sequence length="198" mass="23373">MAKLDHILFEQLKNNDDQKSFEHLFHAYYAPLCAFAYGFLGTHEDAQDIVNDCFMELWSKRESIQIQSSVKSYLFVAVRNLSINHLKKSQKKVLVDSDIKYPFYKQEEVASQIERLQQIEDLEKKLKTSIDALPEQCRYIFYLNRFEHLSYKAIAEKLNLSVGTVKTQIARALKKIRFDFEEVKQKGQIFLLNLVRHF</sequence>
<dbReference type="AlphaFoldDB" id="A0A1I2HN97"/>
<keyword evidence="8" id="KW-1185">Reference proteome</keyword>